<comment type="similarity">
    <text evidence="1 7 8">Belongs to the universal ribosomal protein uS4 family.</text>
</comment>
<dbReference type="Gene3D" id="3.10.290.10">
    <property type="entry name" value="RNA-binding S4 domain"/>
    <property type="match status" value="1"/>
</dbReference>
<dbReference type="NCBIfam" id="TIGR01017">
    <property type="entry name" value="rpsD_bact"/>
    <property type="match status" value="1"/>
</dbReference>
<comment type="function">
    <text evidence="7">One of the primary rRNA binding proteins, it binds directly to 16S rRNA where it nucleates assembly of the body of the 30S subunit.</text>
</comment>
<keyword evidence="5 7" id="KW-0687">Ribonucleoprotein</keyword>
<evidence type="ECO:0000256" key="5">
    <source>
        <dbReference type="ARBA" id="ARBA00023274"/>
    </source>
</evidence>
<name>A0A1J5EHV1_9BACT</name>
<dbReference type="FunFam" id="1.10.1050.10:FF:000001">
    <property type="entry name" value="30S ribosomal protein S4"/>
    <property type="match status" value="1"/>
</dbReference>
<dbReference type="SMART" id="SM01390">
    <property type="entry name" value="Ribosomal_S4"/>
    <property type="match status" value="1"/>
</dbReference>
<dbReference type="GO" id="GO:0042274">
    <property type="term" value="P:ribosomal small subunit biogenesis"/>
    <property type="evidence" value="ECO:0007669"/>
    <property type="project" value="TreeGrafter"/>
</dbReference>
<dbReference type="Gene3D" id="1.10.1050.10">
    <property type="entry name" value="Ribosomal Protein S4 Delta 41, Chain A, domain 1"/>
    <property type="match status" value="1"/>
</dbReference>
<evidence type="ECO:0000256" key="3">
    <source>
        <dbReference type="ARBA" id="ARBA00022884"/>
    </source>
</evidence>
<comment type="caution">
    <text evidence="11">The sequence shown here is derived from an EMBL/GenBank/DDBJ whole genome shotgun (WGS) entry which is preliminary data.</text>
</comment>
<dbReference type="InterPro" id="IPR022801">
    <property type="entry name" value="Ribosomal_uS4"/>
</dbReference>
<evidence type="ECO:0000259" key="9">
    <source>
        <dbReference type="SMART" id="SM00363"/>
    </source>
</evidence>
<dbReference type="FunFam" id="3.10.290.10:FF:000001">
    <property type="entry name" value="30S ribosomal protein S4"/>
    <property type="match status" value="1"/>
</dbReference>
<dbReference type="CDD" id="cd00165">
    <property type="entry name" value="S4"/>
    <property type="match status" value="1"/>
</dbReference>
<evidence type="ECO:0000256" key="2">
    <source>
        <dbReference type="ARBA" id="ARBA00022730"/>
    </source>
</evidence>
<comment type="subunit">
    <text evidence="7">Part of the 30S ribosomal subunit. Contacts protein S5. The interaction surface between S4 and S5 is involved in control of translational fidelity.</text>
</comment>
<dbReference type="Pfam" id="PF01479">
    <property type="entry name" value="S4"/>
    <property type="match status" value="1"/>
</dbReference>
<dbReference type="PROSITE" id="PS00632">
    <property type="entry name" value="RIBOSOMAL_S4"/>
    <property type="match status" value="1"/>
</dbReference>
<dbReference type="HAMAP" id="MF_01306_B">
    <property type="entry name" value="Ribosomal_uS4_B"/>
    <property type="match status" value="1"/>
</dbReference>
<dbReference type="InterPro" id="IPR036986">
    <property type="entry name" value="S4_RNA-bd_sf"/>
</dbReference>
<keyword evidence="4 7" id="KW-0689">Ribosomal protein</keyword>
<comment type="function">
    <text evidence="7">With S5 and S12 plays an important role in translational accuracy.</text>
</comment>
<dbReference type="GO" id="GO:0006412">
    <property type="term" value="P:translation"/>
    <property type="evidence" value="ECO:0007669"/>
    <property type="project" value="UniProtKB-UniRule"/>
</dbReference>
<evidence type="ECO:0000256" key="4">
    <source>
        <dbReference type="ARBA" id="ARBA00022980"/>
    </source>
</evidence>
<dbReference type="EMBL" id="MNYI01000013">
    <property type="protein sequence ID" value="OIP43559.1"/>
    <property type="molecule type" value="Genomic_DNA"/>
</dbReference>
<evidence type="ECO:0000259" key="10">
    <source>
        <dbReference type="SMART" id="SM01390"/>
    </source>
</evidence>
<accession>A0A1J5EHV1</accession>
<sequence length="207" mass="23563">MARYTGPSCKLCRRAQKKLFLKGSRCVTEKCAVLRKNYPPGLKGQESKGKVSDYSLQLREKQNARAIYGILEGQFRLYFATAARQKGITGDNLFVLLERRLDNVIFRAGWAESRAQSRQFVRHNHVLINGRRVNIPSCLVNEGDVISVKEKSRELLVGDKVKNPINKTPIWLKLNSDHAAAQVLRIPKREDIDTEINENLIVALYSK</sequence>
<dbReference type="Proteomes" id="UP000183085">
    <property type="component" value="Unassembled WGS sequence"/>
</dbReference>
<protein>
    <recommendedName>
        <fullName evidence="6 7">Small ribosomal subunit protein uS4</fullName>
    </recommendedName>
</protein>
<dbReference type="InterPro" id="IPR002942">
    <property type="entry name" value="S4_RNA-bd"/>
</dbReference>
<dbReference type="PANTHER" id="PTHR11831">
    <property type="entry name" value="30S 40S RIBOSOMAL PROTEIN"/>
    <property type="match status" value="1"/>
</dbReference>
<evidence type="ECO:0000313" key="11">
    <source>
        <dbReference type="EMBL" id="OIP43559.1"/>
    </source>
</evidence>
<evidence type="ECO:0000256" key="7">
    <source>
        <dbReference type="HAMAP-Rule" id="MF_01306"/>
    </source>
</evidence>
<evidence type="ECO:0000256" key="6">
    <source>
        <dbReference type="ARBA" id="ARBA00035254"/>
    </source>
</evidence>
<dbReference type="InterPro" id="IPR018079">
    <property type="entry name" value="Ribosomal_uS4_CS"/>
</dbReference>
<dbReference type="GO" id="GO:0003735">
    <property type="term" value="F:structural constituent of ribosome"/>
    <property type="evidence" value="ECO:0007669"/>
    <property type="project" value="InterPro"/>
</dbReference>
<dbReference type="PANTHER" id="PTHR11831:SF4">
    <property type="entry name" value="SMALL RIBOSOMAL SUBUNIT PROTEIN US4M"/>
    <property type="match status" value="1"/>
</dbReference>
<evidence type="ECO:0000313" key="12">
    <source>
        <dbReference type="Proteomes" id="UP000183085"/>
    </source>
</evidence>
<keyword evidence="2 7" id="KW-0699">rRNA-binding</keyword>
<feature type="domain" description="RNA-binding S4" evidence="9">
    <location>
        <begin position="99"/>
        <end position="161"/>
    </location>
</feature>
<reference evidence="11 12" key="1">
    <citation type="journal article" date="2016" name="Environ. Microbiol.">
        <title>Genomic resolution of a cold subsurface aquifer community provides metabolic insights for novel microbes adapted to high CO concentrations.</title>
        <authorList>
            <person name="Probst A.J."/>
            <person name="Castelle C.J."/>
            <person name="Singh A."/>
            <person name="Brown C.T."/>
            <person name="Anantharaman K."/>
            <person name="Sharon I."/>
            <person name="Hug L.A."/>
            <person name="Burstein D."/>
            <person name="Emerson J.B."/>
            <person name="Thomas B.C."/>
            <person name="Banfield J.F."/>
        </authorList>
    </citation>
    <scope>NUCLEOTIDE SEQUENCE [LARGE SCALE GENOMIC DNA]</scope>
    <source>
        <strain evidence="11">CG2_30_40_21</strain>
    </source>
</reference>
<proteinExistence type="inferred from homology"/>
<dbReference type="Pfam" id="PF00163">
    <property type="entry name" value="Ribosomal_S4"/>
    <property type="match status" value="1"/>
</dbReference>
<evidence type="ECO:0000256" key="1">
    <source>
        <dbReference type="ARBA" id="ARBA00007465"/>
    </source>
</evidence>
<dbReference type="GO" id="GO:0015935">
    <property type="term" value="C:small ribosomal subunit"/>
    <property type="evidence" value="ECO:0007669"/>
    <property type="project" value="InterPro"/>
</dbReference>
<gene>
    <name evidence="7" type="primary">rpsD</name>
    <name evidence="11" type="ORF">AUJ95_00510</name>
</gene>
<dbReference type="GO" id="GO:0019843">
    <property type="term" value="F:rRNA binding"/>
    <property type="evidence" value="ECO:0007669"/>
    <property type="project" value="UniProtKB-UniRule"/>
</dbReference>
<dbReference type="PROSITE" id="PS50889">
    <property type="entry name" value="S4"/>
    <property type="match status" value="1"/>
</dbReference>
<feature type="domain" description="Small ribosomal subunit protein uS4 N-terminal" evidence="10">
    <location>
        <begin position="3"/>
        <end position="98"/>
    </location>
</feature>
<dbReference type="InterPro" id="IPR001912">
    <property type="entry name" value="Ribosomal_uS4_N"/>
</dbReference>
<dbReference type="STRING" id="1817895.AUJ95_00510"/>
<evidence type="ECO:0000256" key="8">
    <source>
        <dbReference type="RuleBase" id="RU003699"/>
    </source>
</evidence>
<dbReference type="AlphaFoldDB" id="A0A1J5EHV1"/>
<dbReference type="SUPFAM" id="SSF55174">
    <property type="entry name" value="Alpha-L RNA-binding motif"/>
    <property type="match status" value="1"/>
</dbReference>
<keyword evidence="3 7" id="KW-0694">RNA-binding</keyword>
<dbReference type="NCBIfam" id="NF003717">
    <property type="entry name" value="PRK05327.1"/>
    <property type="match status" value="1"/>
</dbReference>
<dbReference type="SMART" id="SM00363">
    <property type="entry name" value="S4"/>
    <property type="match status" value="1"/>
</dbReference>
<dbReference type="InterPro" id="IPR005709">
    <property type="entry name" value="Ribosomal_uS4_bac-type"/>
</dbReference>
<organism evidence="11 12">
    <name type="scientific">Candidatus Desantisbacteria bacterium CG2_30_40_21</name>
    <dbReference type="NCBI Taxonomy" id="1817895"/>
    <lineage>
        <taxon>Bacteria</taxon>
        <taxon>Candidatus Desantisiibacteriota</taxon>
    </lineage>
</organism>